<comment type="cofactor">
    <cofactor evidence="1">
        <name>Ca(2+)</name>
        <dbReference type="ChEBI" id="CHEBI:29108"/>
    </cofactor>
</comment>
<dbReference type="Gene3D" id="3.40.720.10">
    <property type="entry name" value="Alkaline Phosphatase, subunit A"/>
    <property type="match status" value="1"/>
</dbReference>
<evidence type="ECO:0000256" key="7">
    <source>
        <dbReference type="SAM" id="SignalP"/>
    </source>
</evidence>
<dbReference type="PANTHER" id="PTHR42693">
    <property type="entry name" value="ARYLSULFATASE FAMILY MEMBER"/>
    <property type="match status" value="1"/>
</dbReference>
<dbReference type="GO" id="GO:0004065">
    <property type="term" value="F:arylsulfatase activity"/>
    <property type="evidence" value="ECO:0007669"/>
    <property type="project" value="TreeGrafter"/>
</dbReference>
<dbReference type="PROSITE" id="PS00149">
    <property type="entry name" value="SULFATASE_2"/>
    <property type="match status" value="1"/>
</dbReference>
<evidence type="ECO:0000256" key="6">
    <source>
        <dbReference type="ARBA" id="ARBA00022837"/>
    </source>
</evidence>
<keyword evidence="6" id="KW-0106">Calcium</keyword>
<reference evidence="9 10" key="1">
    <citation type="submission" date="2020-01" db="EMBL/GenBank/DDBJ databases">
        <title>Ponticoccus aerotolerans gen. nov., sp. nov., an anaerobic bacterium and proposal of Ponticoccusceae fam. nov., Ponticoccusles ord. nov. and Ponticoccuse classis nov. in the phylum Kiritimatiellaeota.</title>
        <authorList>
            <person name="Zhou L.Y."/>
            <person name="Du Z.J."/>
        </authorList>
    </citation>
    <scope>NUCLEOTIDE SEQUENCE [LARGE SCALE GENOMIC DNA]</scope>
    <source>
        <strain evidence="9 10">S-5007</strain>
    </source>
</reference>
<dbReference type="Proteomes" id="UP000464954">
    <property type="component" value="Chromosome"/>
</dbReference>
<keyword evidence="3" id="KW-0479">Metal-binding</keyword>
<sequence>MNQLKKIAASLIGTVVSCSAFAATRPPEPEQPNILFVLIDDLGWTDAGCLGSDFYETPNMDRLFSQGMSFSSAYMAAPICSPSRACINLGRYPARYDYNAVREAVLKRAKRNTKLIGPLPDDSVPSDGLTLPRLMQQAGYDTVSVGKWHVGGPEKTKPLEFGYQQHLWRPVGKDPDDMKNIDWITDAAIGWLEKRTDADKPFFMYLAHYAIHHDYYAEDSLVQKYEEMLAPGMKHNYPLYAANLEHLDNGIGRLMDALEHMGLDENTVVIFASDNGGRTAKIDYQQATSNEPLKQGKHTLYEGGVRVPLLVRWPGVVEAGSTCSLPIHGVDFMPTLGHIAGLNPDAIEGMDGASFMPALFGKEPAMDRVHDGLYWYYPNYIIELSPGPKTYTMIIRPWGAVRIGDWKLVWFFEDENLAELYNVAEDLGEHTNLAFKHPEKVAELKEKLFAWLADTGAALPMPNPDYDPTRPDALLQVSQDTR</sequence>
<dbReference type="InterPro" id="IPR000917">
    <property type="entry name" value="Sulfatase_N"/>
</dbReference>
<evidence type="ECO:0000256" key="3">
    <source>
        <dbReference type="ARBA" id="ARBA00022723"/>
    </source>
</evidence>
<dbReference type="CDD" id="cd16144">
    <property type="entry name" value="ARS_like"/>
    <property type="match status" value="1"/>
</dbReference>
<evidence type="ECO:0000256" key="2">
    <source>
        <dbReference type="ARBA" id="ARBA00008779"/>
    </source>
</evidence>
<evidence type="ECO:0000256" key="1">
    <source>
        <dbReference type="ARBA" id="ARBA00001913"/>
    </source>
</evidence>
<dbReference type="InterPro" id="IPR017850">
    <property type="entry name" value="Alkaline_phosphatase_core_sf"/>
</dbReference>
<dbReference type="GO" id="GO:0016740">
    <property type="term" value="F:transferase activity"/>
    <property type="evidence" value="ECO:0007669"/>
    <property type="project" value="UniProtKB-KW"/>
</dbReference>
<protein>
    <submittedName>
        <fullName evidence="9">Sulfatase-like hydrolase/transferase</fullName>
    </submittedName>
</protein>
<gene>
    <name evidence="9" type="ORF">GT409_10425</name>
</gene>
<keyword evidence="9" id="KW-0808">Transferase</keyword>
<dbReference type="Gene3D" id="3.30.1120.10">
    <property type="match status" value="1"/>
</dbReference>
<dbReference type="InterPro" id="IPR024607">
    <property type="entry name" value="Sulfatase_CS"/>
</dbReference>
<keyword evidence="4 7" id="KW-0732">Signal</keyword>
<comment type="similarity">
    <text evidence="2">Belongs to the sulfatase family.</text>
</comment>
<dbReference type="EMBL" id="CP047593">
    <property type="protein sequence ID" value="QHI69848.1"/>
    <property type="molecule type" value="Genomic_DNA"/>
</dbReference>
<dbReference type="SUPFAM" id="SSF53649">
    <property type="entry name" value="Alkaline phosphatase-like"/>
    <property type="match status" value="1"/>
</dbReference>
<feature type="signal peptide" evidence="7">
    <location>
        <begin position="1"/>
        <end position="22"/>
    </location>
</feature>
<keyword evidence="5 9" id="KW-0378">Hydrolase</keyword>
<dbReference type="Pfam" id="PF00884">
    <property type="entry name" value="Sulfatase"/>
    <property type="match status" value="1"/>
</dbReference>
<dbReference type="PANTHER" id="PTHR42693:SF42">
    <property type="entry name" value="ARYLSULFATASE G"/>
    <property type="match status" value="1"/>
</dbReference>
<organism evidence="9 10">
    <name type="scientific">Tichowtungia aerotolerans</name>
    <dbReference type="NCBI Taxonomy" id="2697043"/>
    <lineage>
        <taxon>Bacteria</taxon>
        <taxon>Pseudomonadati</taxon>
        <taxon>Kiritimatiellota</taxon>
        <taxon>Tichowtungiia</taxon>
        <taxon>Tichowtungiales</taxon>
        <taxon>Tichowtungiaceae</taxon>
        <taxon>Tichowtungia</taxon>
    </lineage>
</organism>
<evidence type="ECO:0000313" key="10">
    <source>
        <dbReference type="Proteomes" id="UP000464954"/>
    </source>
</evidence>
<dbReference type="KEGG" id="taer:GT409_10425"/>
<evidence type="ECO:0000256" key="5">
    <source>
        <dbReference type="ARBA" id="ARBA00022801"/>
    </source>
</evidence>
<dbReference type="PROSITE" id="PS51257">
    <property type="entry name" value="PROKAR_LIPOPROTEIN"/>
    <property type="match status" value="1"/>
</dbReference>
<evidence type="ECO:0000259" key="8">
    <source>
        <dbReference type="Pfam" id="PF00884"/>
    </source>
</evidence>
<feature type="domain" description="Sulfatase N-terminal" evidence="8">
    <location>
        <begin position="32"/>
        <end position="341"/>
    </location>
</feature>
<evidence type="ECO:0000256" key="4">
    <source>
        <dbReference type="ARBA" id="ARBA00022729"/>
    </source>
</evidence>
<evidence type="ECO:0000313" key="9">
    <source>
        <dbReference type="EMBL" id="QHI69848.1"/>
    </source>
</evidence>
<dbReference type="AlphaFoldDB" id="A0A6P1MCQ6"/>
<dbReference type="GO" id="GO:0046872">
    <property type="term" value="F:metal ion binding"/>
    <property type="evidence" value="ECO:0007669"/>
    <property type="project" value="UniProtKB-KW"/>
</dbReference>
<name>A0A6P1MCQ6_9BACT</name>
<accession>A0A6P1MCQ6</accession>
<dbReference type="InterPro" id="IPR050738">
    <property type="entry name" value="Sulfatase"/>
</dbReference>
<keyword evidence="10" id="KW-1185">Reference proteome</keyword>
<feature type="chain" id="PRO_5026866654" evidence="7">
    <location>
        <begin position="23"/>
        <end position="482"/>
    </location>
</feature>
<proteinExistence type="inferred from homology"/>
<dbReference type="RefSeq" id="WP_160629030.1">
    <property type="nucleotide sequence ID" value="NZ_CP047593.1"/>
</dbReference>